<dbReference type="InterPro" id="IPR022617">
    <property type="entry name" value="Rad60/SUMO-like_dom"/>
</dbReference>
<evidence type="ECO:0000256" key="1">
    <source>
        <dbReference type="SAM" id="MobiDB-lite"/>
    </source>
</evidence>
<dbReference type="EMBL" id="EQ973994">
    <property type="protein sequence ID" value="EEF36084.1"/>
    <property type="molecule type" value="Genomic_DNA"/>
</dbReference>
<accession>B9SJX6</accession>
<keyword evidence="4" id="KW-1185">Reference proteome</keyword>
<dbReference type="InterPro" id="IPR029071">
    <property type="entry name" value="Ubiquitin-like_domsf"/>
</dbReference>
<dbReference type="Gene3D" id="3.10.20.90">
    <property type="entry name" value="Phosphatidylinositol 3-kinase Catalytic Subunit, Chain A, domain 1"/>
    <property type="match status" value="1"/>
</dbReference>
<dbReference type="OrthoDB" id="442921at2759"/>
<gene>
    <name evidence="3" type="ORF">RCOM_0577370</name>
</gene>
<dbReference type="Pfam" id="PF11976">
    <property type="entry name" value="Rad60-SLD"/>
    <property type="match status" value="1"/>
</dbReference>
<sequence>MADNSEELEPLFDYKRVQPRDFICLDDDGSDTSPFPIPKRKKTFQNPKSVKVVDDDDDDEVRVIGIENCKDKDEEDWLPPPPKVSSDFQNRLGEDSMIKELRLKKQELEVLAKSGVNVLRAVEESVQRSLNSSVSANAASETVFEQPAKLPCERAKIVISFQGKEVSKQFRVYKDDKFERLFKVYADKVKVDIQNLAFSFDGDKISPTATPDSLGMEDDDIIEVHVKKS</sequence>
<dbReference type="InParanoid" id="B9SJX6"/>
<dbReference type="KEGG" id="rcu:8275096"/>
<reference evidence="4" key="1">
    <citation type="journal article" date="2010" name="Nat. Biotechnol.">
        <title>Draft genome sequence of the oilseed species Ricinus communis.</title>
        <authorList>
            <person name="Chan A.P."/>
            <person name="Crabtree J."/>
            <person name="Zhao Q."/>
            <person name="Lorenzi H."/>
            <person name="Orvis J."/>
            <person name="Puiu D."/>
            <person name="Melake-Berhan A."/>
            <person name="Jones K.M."/>
            <person name="Redman J."/>
            <person name="Chen G."/>
            <person name="Cahoon E.B."/>
            <person name="Gedil M."/>
            <person name="Stanke M."/>
            <person name="Haas B.J."/>
            <person name="Wortman J.R."/>
            <person name="Fraser-Liggett C.M."/>
            <person name="Ravel J."/>
            <person name="Rabinowicz P.D."/>
        </authorList>
    </citation>
    <scope>NUCLEOTIDE SEQUENCE [LARGE SCALE GENOMIC DNA]</scope>
    <source>
        <strain evidence="4">cv. Hale</strain>
    </source>
</reference>
<dbReference type="SUPFAM" id="SSF54236">
    <property type="entry name" value="Ubiquitin-like"/>
    <property type="match status" value="1"/>
</dbReference>
<feature type="region of interest" description="Disordered" evidence="1">
    <location>
        <begin position="27"/>
        <end position="52"/>
    </location>
</feature>
<dbReference type="PANTHER" id="PTHR47813:SF2">
    <property type="entry name" value="UBIQUITIN-LIKE SUPERFAMILY PROTEIN"/>
    <property type="match status" value="1"/>
</dbReference>
<dbReference type="CDD" id="cd01763">
    <property type="entry name" value="Ubl_SUMO_like"/>
    <property type="match status" value="1"/>
</dbReference>
<organism evidence="3 4">
    <name type="scientific">Ricinus communis</name>
    <name type="common">Castor bean</name>
    <dbReference type="NCBI Taxonomy" id="3988"/>
    <lineage>
        <taxon>Eukaryota</taxon>
        <taxon>Viridiplantae</taxon>
        <taxon>Streptophyta</taxon>
        <taxon>Embryophyta</taxon>
        <taxon>Tracheophyta</taxon>
        <taxon>Spermatophyta</taxon>
        <taxon>Magnoliopsida</taxon>
        <taxon>eudicotyledons</taxon>
        <taxon>Gunneridae</taxon>
        <taxon>Pentapetalae</taxon>
        <taxon>rosids</taxon>
        <taxon>fabids</taxon>
        <taxon>Malpighiales</taxon>
        <taxon>Euphorbiaceae</taxon>
        <taxon>Acalyphoideae</taxon>
        <taxon>Acalypheae</taxon>
        <taxon>Ricinus</taxon>
    </lineage>
</organism>
<dbReference type="FunCoup" id="B9SJX6">
    <property type="interactions" value="1507"/>
</dbReference>
<feature type="domain" description="Rad60/SUMO-like" evidence="2">
    <location>
        <begin position="156"/>
        <end position="225"/>
    </location>
</feature>
<dbReference type="PANTHER" id="PTHR47813">
    <property type="entry name" value="UBIQUITIN-LIKE SUPERFAMILY PROTEIN"/>
    <property type="match status" value="1"/>
</dbReference>
<dbReference type="Proteomes" id="UP000008311">
    <property type="component" value="Unassembled WGS sequence"/>
</dbReference>
<evidence type="ECO:0000259" key="2">
    <source>
        <dbReference type="Pfam" id="PF11976"/>
    </source>
</evidence>
<evidence type="ECO:0000313" key="4">
    <source>
        <dbReference type="Proteomes" id="UP000008311"/>
    </source>
</evidence>
<proteinExistence type="predicted"/>
<dbReference type="eggNOG" id="ENOG502RYPZ">
    <property type="taxonomic scope" value="Eukaryota"/>
</dbReference>
<name>B9SJX6_RICCO</name>
<protein>
    <recommendedName>
        <fullName evidence="2">Rad60/SUMO-like domain-containing protein</fullName>
    </recommendedName>
</protein>
<evidence type="ECO:0000313" key="3">
    <source>
        <dbReference type="EMBL" id="EEF36084.1"/>
    </source>
</evidence>
<dbReference type="AlphaFoldDB" id="B9SJX6"/>